<dbReference type="ExpressionAtlas" id="A0A1D6IBI7">
    <property type="expression patterns" value="baseline and differential"/>
</dbReference>
<dbReference type="EMBL" id="CM007650">
    <property type="protein sequence ID" value="ONM57298.1"/>
    <property type="molecule type" value="Genomic_DNA"/>
</dbReference>
<proteinExistence type="predicted"/>
<reference evidence="1" key="1">
    <citation type="submission" date="2015-12" db="EMBL/GenBank/DDBJ databases">
        <title>Update maize B73 reference genome by single molecule sequencing technologies.</title>
        <authorList>
            <consortium name="Maize Genome Sequencing Project"/>
            <person name="Ware D."/>
        </authorList>
    </citation>
    <scope>NUCLEOTIDE SEQUENCE [LARGE SCALE GENOMIC DNA]</scope>
    <source>
        <tissue evidence="1">Seedling</tissue>
    </source>
</reference>
<gene>
    <name evidence="1" type="ORF">ZEAMMB73_Zm00001d021488</name>
</gene>
<sequence>MTKGPEKELLQLAAFGELRALFPSVQIHIELVGPEVPKSRQATQSGFHFGIMEMIRQTGIPAIFTDFCEEAAHLASCCISSITGQPLKIPVCVRLYPGKSFQAASCSGKQCIIRTMLFKLLCFWDVKLPCHQEVYLEIDLSRNGM</sequence>
<evidence type="ECO:0000313" key="1">
    <source>
        <dbReference type="EMBL" id="ONM57298.1"/>
    </source>
</evidence>
<protein>
    <submittedName>
        <fullName evidence="1">MYND finger family protein</fullName>
    </submittedName>
</protein>
<dbReference type="PANTHER" id="PTHR47570">
    <property type="entry name" value="ZINC ION BINDING PROTEIN"/>
    <property type="match status" value="1"/>
</dbReference>
<accession>A0A1D6IBI7</accession>
<organism evidence="1">
    <name type="scientific">Zea mays</name>
    <name type="common">Maize</name>
    <dbReference type="NCBI Taxonomy" id="4577"/>
    <lineage>
        <taxon>Eukaryota</taxon>
        <taxon>Viridiplantae</taxon>
        <taxon>Streptophyta</taxon>
        <taxon>Embryophyta</taxon>
        <taxon>Tracheophyta</taxon>
        <taxon>Spermatophyta</taxon>
        <taxon>Magnoliopsida</taxon>
        <taxon>Liliopsida</taxon>
        <taxon>Poales</taxon>
        <taxon>Poaceae</taxon>
        <taxon>PACMAD clade</taxon>
        <taxon>Panicoideae</taxon>
        <taxon>Andropogonodae</taxon>
        <taxon>Andropogoneae</taxon>
        <taxon>Tripsacinae</taxon>
        <taxon>Zea</taxon>
    </lineage>
</organism>
<name>A0A1D6IBI7_MAIZE</name>
<dbReference type="PANTHER" id="PTHR47570:SF1">
    <property type="entry name" value="ZINC ION BINDING PROTEIN"/>
    <property type="match status" value="1"/>
</dbReference>
<dbReference type="AlphaFoldDB" id="A0A1D6IBI7"/>